<feature type="domain" description="NAD(P)-binding" evidence="8">
    <location>
        <begin position="420"/>
        <end position="555"/>
    </location>
</feature>
<keyword evidence="3" id="KW-0731">Sigma factor</keyword>
<evidence type="ECO:0000259" key="7">
    <source>
        <dbReference type="Pfam" id="PF08281"/>
    </source>
</evidence>
<feature type="region of interest" description="Disordered" evidence="5">
    <location>
        <begin position="275"/>
        <end position="297"/>
    </location>
</feature>
<organism evidence="9">
    <name type="scientific">Knufia peltigerae</name>
    <dbReference type="NCBI Taxonomy" id="1002370"/>
    <lineage>
        <taxon>Eukaryota</taxon>
        <taxon>Fungi</taxon>
        <taxon>Dikarya</taxon>
        <taxon>Ascomycota</taxon>
        <taxon>Pezizomycotina</taxon>
        <taxon>Eurotiomycetes</taxon>
        <taxon>Chaetothyriomycetidae</taxon>
        <taxon>Chaetothyriales</taxon>
        <taxon>Trichomeriaceae</taxon>
        <taxon>Knufia</taxon>
    </lineage>
</organism>
<dbReference type="PANTHER" id="PTHR43133:SF62">
    <property type="entry name" value="RNA POLYMERASE SIGMA FACTOR SIGZ"/>
    <property type="match status" value="1"/>
</dbReference>
<evidence type="ECO:0000256" key="1">
    <source>
        <dbReference type="ARBA" id="ARBA00010641"/>
    </source>
</evidence>
<proteinExistence type="inferred from homology"/>
<dbReference type="Pfam" id="PF13460">
    <property type="entry name" value="NAD_binding_10"/>
    <property type="match status" value="1"/>
</dbReference>
<dbReference type="GO" id="GO:0006352">
    <property type="term" value="P:DNA-templated transcription initiation"/>
    <property type="evidence" value="ECO:0007669"/>
    <property type="project" value="InterPro"/>
</dbReference>
<evidence type="ECO:0000256" key="3">
    <source>
        <dbReference type="ARBA" id="ARBA00023082"/>
    </source>
</evidence>
<dbReference type="InterPro" id="IPR013249">
    <property type="entry name" value="RNA_pol_sigma70_r4_t2"/>
</dbReference>
<dbReference type="GO" id="GO:0003677">
    <property type="term" value="F:DNA binding"/>
    <property type="evidence" value="ECO:0007669"/>
    <property type="project" value="InterPro"/>
</dbReference>
<sequence length="634" mass="68765">MYRPPASPSLSFDTARIVSSSQQPSNEPTNWNGEMDGVARLRDRDCFMRIYDHFMPRLCIYLRGLGAPAAVAEELAQECLLRLWLRAAEFDPAQGALSTWLYRIGRNLHIDRVRRERSWMQVQEAVEDAAAGDVSERSSAEQFADHARLRQRINELPATQARLVRMSYFEAKSHSEIAQALGMPLGTVKSHLRRAFLQLQSKSTLMSYAAGALPTPLSIVAGTHLEQCPHCRQRLREAEAIGAALLEQTQPPAAEARRAGLRDAMLAQLGEDHAGIVPSPLRSMPPERPEADPDHLPKSLHPYFGDSLGRLHWRWMAPGVHCIRAEQMPSLIMLKIAPGKCLPMHSHGRSELTQILRGSYNDALGLFAPGDVADLDEDVEHQPVTAPGVPCICVSALDAPLVFSGQRMHETRPLRILLTGATGLVGQGVARACLASPQVARTAALVRSQAGLDARIEQIVLADFQQARNVSPQLAGFDACFYCAGAPPVGTAEDEYRKVTLDATLAVAAAWAEANPDGRFLYVSGAHANPHSRIMPLRIKGETEAALAQLAVRTVMLRPAGVRPVAGTGTRHAALKPLYRFGGPLMAAAGLVLPSLVTSNEAIGRAMIVLATMPDPPQVLECAQINRLGAASAD</sequence>
<dbReference type="SUPFAM" id="SSF51735">
    <property type="entry name" value="NAD(P)-binding Rossmann-fold domains"/>
    <property type="match status" value="1"/>
</dbReference>
<dbReference type="Gene3D" id="2.60.120.10">
    <property type="entry name" value="Jelly Rolls"/>
    <property type="match status" value="1"/>
</dbReference>
<keyword evidence="2" id="KW-0805">Transcription regulation</keyword>
<dbReference type="InterPro" id="IPR036388">
    <property type="entry name" value="WH-like_DNA-bd_sf"/>
</dbReference>
<feature type="domain" description="RNA polymerase sigma factor 70 region 4 type 2" evidence="7">
    <location>
        <begin position="147"/>
        <end position="199"/>
    </location>
</feature>
<dbReference type="SUPFAM" id="SSF88659">
    <property type="entry name" value="Sigma3 and sigma4 domains of RNA polymerase sigma factors"/>
    <property type="match status" value="1"/>
</dbReference>
<evidence type="ECO:0000256" key="4">
    <source>
        <dbReference type="ARBA" id="ARBA00023163"/>
    </source>
</evidence>
<dbReference type="Gene3D" id="1.10.10.1320">
    <property type="entry name" value="Anti-sigma factor, zinc-finger domain"/>
    <property type="match status" value="1"/>
</dbReference>
<dbReference type="Pfam" id="PF08281">
    <property type="entry name" value="Sigma70_r4_2"/>
    <property type="match status" value="1"/>
</dbReference>
<evidence type="ECO:0000313" key="9">
    <source>
        <dbReference type="EMBL" id="KAJ9627518.1"/>
    </source>
</evidence>
<dbReference type="NCBIfam" id="TIGR02937">
    <property type="entry name" value="sigma70-ECF"/>
    <property type="match status" value="1"/>
</dbReference>
<dbReference type="NCBIfam" id="TIGR02451">
    <property type="entry name" value="anti_sig_ChrR"/>
    <property type="match status" value="1"/>
</dbReference>
<dbReference type="SUPFAM" id="SSF51182">
    <property type="entry name" value="RmlC-like cupins"/>
    <property type="match status" value="1"/>
</dbReference>
<dbReference type="InterPro" id="IPR041916">
    <property type="entry name" value="Anti_sigma_zinc_sf"/>
</dbReference>
<name>A0AA38XYM4_9EURO</name>
<dbReference type="Gene3D" id="1.10.10.10">
    <property type="entry name" value="Winged helix-like DNA-binding domain superfamily/Winged helix DNA-binding domain"/>
    <property type="match status" value="1"/>
</dbReference>
<evidence type="ECO:0000259" key="8">
    <source>
        <dbReference type="Pfam" id="PF13460"/>
    </source>
</evidence>
<dbReference type="GO" id="GO:0016987">
    <property type="term" value="F:sigma factor activity"/>
    <property type="evidence" value="ECO:0007669"/>
    <property type="project" value="UniProtKB-KW"/>
</dbReference>
<dbReference type="InterPro" id="IPR011051">
    <property type="entry name" value="RmlC_Cupin_sf"/>
</dbReference>
<feature type="compositionally biased region" description="Polar residues" evidence="5">
    <location>
        <begin position="8"/>
        <end position="32"/>
    </location>
</feature>
<dbReference type="InterPro" id="IPR036291">
    <property type="entry name" value="NAD(P)-bd_dom_sf"/>
</dbReference>
<protein>
    <recommendedName>
        <fullName evidence="10">Sigma-70 family RNA polymerase sigma factor</fullName>
    </recommendedName>
</protein>
<dbReference type="InterPro" id="IPR039425">
    <property type="entry name" value="RNA_pol_sigma-70-like"/>
</dbReference>
<dbReference type="InterPro" id="IPR007627">
    <property type="entry name" value="RNA_pol_sigma70_r2"/>
</dbReference>
<dbReference type="CDD" id="cd20301">
    <property type="entry name" value="cupin_ChrR"/>
    <property type="match status" value="1"/>
</dbReference>
<comment type="similarity">
    <text evidence="1">Belongs to the sigma-70 factor family. ECF subfamily.</text>
</comment>
<evidence type="ECO:0000256" key="2">
    <source>
        <dbReference type="ARBA" id="ARBA00023015"/>
    </source>
</evidence>
<dbReference type="Gene3D" id="3.40.50.720">
    <property type="entry name" value="NAD(P)-binding Rossmann-like Domain"/>
    <property type="match status" value="1"/>
</dbReference>
<feature type="domain" description="RNA polymerase sigma-70 region 2" evidence="6">
    <location>
        <begin position="51"/>
        <end position="117"/>
    </location>
</feature>
<dbReference type="EMBL" id="JAPDRN010000077">
    <property type="protein sequence ID" value="KAJ9627518.1"/>
    <property type="molecule type" value="Genomic_DNA"/>
</dbReference>
<dbReference type="InterPro" id="IPR012807">
    <property type="entry name" value="Anti-sigma_ChrR"/>
</dbReference>
<dbReference type="InterPro" id="IPR016040">
    <property type="entry name" value="NAD(P)-bd_dom"/>
</dbReference>
<evidence type="ECO:0000256" key="5">
    <source>
        <dbReference type="SAM" id="MobiDB-lite"/>
    </source>
</evidence>
<dbReference type="InterPro" id="IPR014284">
    <property type="entry name" value="RNA_pol_sigma-70_dom"/>
</dbReference>
<feature type="compositionally biased region" description="Basic and acidic residues" evidence="5">
    <location>
        <begin position="285"/>
        <end position="297"/>
    </location>
</feature>
<accession>A0AA38XYM4</accession>
<dbReference type="InterPro" id="IPR014710">
    <property type="entry name" value="RmlC-like_jellyroll"/>
</dbReference>
<dbReference type="SUPFAM" id="SSF88946">
    <property type="entry name" value="Sigma2 domain of RNA polymerase sigma factors"/>
    <property type="match status" value="1"/>
</dbReference>
<dbReference type="Gene3D" id="1.10.1740.10">
    <property type="match status" value="1"/>
</dbReference>
<dbReference type="PANTHER" id="PTHR43133">
    <property type="entry name" value="RNA POLYMERASE ECF-TYPE SIGMA FACTO"/>
    <property type="match status" value="1"/>
</dbReference>
<dbReference type="InterPro" id="IPR013325">
    <property type="entry name" value="RNA_pol_sigma_r2"/>
</dbReference>
<dbReference type="CDD" id="cd06171">
    <property type="entry name" value="Sigma70_r4"/>
    <property type="match status" value="1"/>
</dbReference>
<evidence type="ECO:0008006" key="10">
    <source>
        <dbReference type="Google" id="ProtNLM"/>
    </source>
</evidence>
<dbReference type="Pfam" id="PF04542">
    <property type="entry name" value="Sigma70_r2"/>
    <property type="match status" value="1"/>
</dbReference>
<dbReference type="AlphaFoldDB" id="A0AA38XYM4"/>
<keyword evidence="4" id="KW-0804">Transcription</keyword>
<reference evidence="9" key="1">
    <citation type="submission" date="2022-10" db="EMBL/GenBank/DDBJ databases">
        <title>Culturing micro-colonial fungi from biological soil crusts in the Mojave desert and describing Neophaeococcomyces mojavensis, and introducing the new genera and species Taxawa tesnikishii.</title>
        <authorList>
            <person name="Kurbessoian T."/>
            <person name="Stajich J.E."/>
        </authorList>
    </citation>
    <scope>NUCLEOTIDE SEQUENCE</scope>
    <source>
        <strain evidence="9">TK_35</strain>
    </source>
</reference>
<feature type="region of interest" description="Disordered" evidence="5">
    <location>
        <begin position="1"/>
        <end position="33"/>
    </location>
</feature>
<comment type="caution">
    <text evidence="9">The sequence shown here is derived from an EMBL/GenBank/DDBJ whole genome shotgun (WGS) entry which is preliminary data.</text>
</comment>
<evidence type="ECO:0000259" key="6">
    <source>
        <dbReference type="Pfam" id="PF04542"/>
    </source>
</evidence>
<dbReference type="InterPro" id="IPR013324">
    <property type="entry name" value="RNA_pol_sigma_r3/r4-like"/>
</dbReference>
<gene>
    <name evidence="9" type="ORF">H2204_009745</name>
</gene>